<dbReference type="SUPFAM" id="SSF51735">
    <property type="entry name" value="NAD(P)-binding Rossmann-fold domains"/>
    <property type="match status" value="1"/>
</dbReference>
<dbReference type="InterPro" id="IPR033640">
    <property type="entry name" value="FAR_C"/>
</dbReference>
<keyword evidence="2 4" id="KW-0444">Lipid biosynthesis</keyword>
<dbReference type="CDD" id="cd05236">
    <property type="entry name" value="FAR-N_SDR_e"/>
    <property type="match status" value="1"/>
</dbReference>
<evidence type="ECO:0000256" key="4">
    <source>
        <dbReference type="RuleBase" id="RU363097"/>
    </source>
</evidence>
<keyword evidence="8" id="KW-1185">Reference proteome</keyword>
<accession>A0ABM1XLZ6</accession>
<organism evidence="7 8">
    <name type="scientific">Aedes albopictus</name>
    <name type="common">Asian tiger mosquito</name>
    <name type="synonym">Stegomyia albopicta</name>
    <dbReference type="NCBI Taxonomy" id="7160"/>
    <lineage>
        <taxon>Eukaryota</taxon>
        <taxon>Metazoa</taxon>
        <taxon>Ecdysozoa</taxon>
        <taxon>Arthropoda</taxon>
        <taxon>Hexapoda</taxon>
        <taxon>Insecta</taxon>
        <taxon>Pterygota</taxon>
        <taxon>Neoptera</taxon>
        <taxon>Endopterygota</taxon>
        <taxon>Diptera</taxon>
        <taxon>Nematocera</taxon>
        <taxon>Culicoidea</taxon>
        <taxon>Culicidae</taxon>
        <taxon>Culicinae</taxon>
        <taxon>Aedini</taxon>
        <taxon>Aedes</taxon>
        <taxon>Stegomyia</taxon>
    </lineage>
</organism>
<feature type="domain" description="Fatty acyl-CoA reductase C-terminal" evidence="5">
    <location>
        <begin position="431"/>
        <end position="523"/>
    </location>
</feature>
<comment type="function">
    <text evidence="4">Catalyzes the reduction of fatty acyl-CoA to fatty alcohols.</text>
</comment>
<dbReference type="Pfam" id="PF07993">
    <property type="entry name" value="NAD_binding_4"/>
    <property type="match status" value="1"/>
</dbReference>
<dbReference type="InterPro" id="IPR036291">
    <property type="entry name" value="NAD(P)-bd_dom_sf"/>
</dbReference>
<feature type="domain" description="Thioester reductase (TE)" evidence="6">
    <location>
        <begin position="52"/>
        <end position="329"/>
    </location>
</feature>
<evidence type="ECO:0000256" key="3">
    <source>
        <dbReference type="ARBA" id="ARBA00023098"/>
    </source>
</evidence>
<evidence type="ECO:0000256" key="1">
    <source>
        <dbReference type="ARBA" id="ARBA00005928"/>
    </source>
</evidence>
<keyword evidence="3 4" id="KW-0443">Lipid metabolism</keyword>
<proteinExistence type="inferred from homology"/>
<reference evidence="8" key="1">
    <citation type="journal article" date="2015" name="Proc. Natl. Acad. Sci. U.S.A.">
        <title>Genome sequence of the Asian Tiger mosquito, Aedes albopictus, reveals insights into its biology, genetics, and evolution.</title>
        <authorList>
            <person name="Chen X.G."/>
            <person name="Jiang X."/>
            <person name="Gu J."/>
            <person name="Xu M."/>
            <person name="Wu Y."/>
            <person name="Deng Y."/>
            <person name="Zhang C."/>
            <person name="Bonizzoni M."/>
            <person name="Dermauw W."/>
            <person name="Vontas J."/>
            <person name="Armbruster P."/>
            <person name="Huang X."/>
            <person name="Yang Y."/>
            <person name="Zhang H."/>
            <person name="He W."/>
            <person name="Peng H."/>
            <person name="Liu Y."/>
            <person name="Wu K."/>
            <person name="Chen J."/>
            <person name="Lirakis M."/>
            <person name="Topalis P."/>
            <person name="Van Leeuwen T."/>
            <person name="Hall A.B."/>
            <person name="Jiang X."/>
            <person name="Thorpe C."/>
            <person name="Mueller R.L."/>
            <person name="Sun C."/>
            <person name="Waterhouse R.M."/>
            <person name="Yan G."/>
            <person name="Tu Z.J."/>
            <person name="Fang X."/>
            <person name="James A.A."/>
        </authorList>
    </citation>
    <scope>NUCLEOTIDE SEQUENCE [LARGE SCALE GENOMIC DNA]</scope>
    <source>
        <strain evidence="8">Foshan</strain>
    </source>
</reference>
<evidence type="ECO:0000259" key="5">
    <source>
        <dbReference type="Pfam" id="PF03015"/>
    </source>
</evidence>
<protein>
    <recommendedName>
        <fullName evidence="4">Fatty acyl-CoA reductase</fullName>
        <ecNumber evidence="4">1.2.1.84</ecNumber>
    </recommendedName>
</protein>
<evidence type="ECO:0000313" key="7">
    <source>
        <dbReference type="EnsemblMetazoa" id="AALFPA23_000862.P692"/>
    </source>
</evidence>
<evidence type="ECO:0000259" key="6">
    <source>
        <dbReference type="Pfam" id="PF07993"/>
    </source>
</evidence>
<evidence type="ECO:0000256" key="2">
    <source>
        <dbReference type="ARBA" id="ARBA00022516"/>
    </source>
</evidence>
<comment type="similarity">
    <text evidence="1 4">Belongs to the fatty acyl-CoA reductase family.</text>
</comment>
<reference evidence="7" key="2">
    <citation type="submission" date="2025-05" db="UniProtKB">
        <authorList>
            <consortium name="EnsemblMetazoa"/>
        </authorList>
    </citation>
    <scope>IDENTIFICATION</scope>
    <source>
        <strain evidence="7">Foshan</strain>
    </source>
</reference>
<dbReference type="Proteomes" id="UP000069940">
    <property type="component" value="Unassembled WGS sequence"/>
</dbReference>
<dbReference type="Gene3D" id="3.40.50.720">
    <property type="entry name" value="NAD(P)-binding Rossmann-like Domain"/>
    <property type="match status" value="1"/>
</dbReference>
<comment type="catalytic activity">
    <reaction evidence="4">
        <text>a long-chain fatty acyl-CoA + 2 NADPH + 2 H(+) = a long-chain primary fatty alcohol + 2 NADP(+) + CoA</text>
        <dbReference type="Rhea" id="RHEA:52716"/>
        <dbReference type="ChEBI" id="CHEBI:15378"/>
        <dbReference type="ChEBI" id="CHEBI:57287"/>
        <dbReference type="ChEBI" id="CHEBI:57783"/>
        <dbReference type="ChEBI" id="CHEBI:58349"/>
        <dbReference type="ChEBI" id="CHEBI:77396"/>
        <dbReference type="ChEBI" id="CHEBI:83139"/>
        <dbReference type="EC" id="1.2.1.84"/>
    </reaction>
</comment>
<keyword evidence="4" id="KW-0560">Oxidoreductase</keyword>
<dbReference type="PANTHER" id="PTHR11011:SF81">
    <property type="entry name" value="FATTY ACYL-COA REDUCTASE"/>
    <property type="match status" value="1"/>
</dbReference>
<dbReference type="Pfam" id="PF03015">
    <property type="entry name" value="Sterile"/>
    <property type="match status" value="1"/>
</dbReference>
<sequence length="578" mass="66947">MSSDDTKLPPSSSFPGNAFASCGAPPLLAECCQPRSEESHILSMYKDATILITGGTGFLGKILLEKVLRCLDVKKVFLLIRRKDDMSAQERLVKLLQDTVFEKVRTIYPSEVQLFGKLEAVQMDLDAEALLCGDGKSSISEQRLLQETEIIFNVLASVKFNETIRNALSTNVGGTRKVLQLAQRMQRLRSVVHVSTLYSNCNRVEIEERIYDDLPLRQEVALQLSTTLTDQEMDRFQHCCLGPMPNTYTFSKKCAEVMIRDEFSQLPIGIFRPPIVISTYREPLPGWTDNLNGPTGLCMWTVKGFIHTIWGDASKRANLVPVDYCVNAMIVAAYDIMVRRRDYQWWNPDGSVEDVNEAEKYADRVVIGDASIVMDIVPTYNYMYQEQSLTWGRYMAMCSIGFESRIHQFVWKYSYCITAYRPLFRLLSFCFHTIPARLLDMVHRVRHKKPFYCKALRKTTHFLELMSYFGLREWTIGSANVRRLRALLSSEEARLLEFDMGTINWTEYFRTYIPGIRRYWFKEQVRSARGCRKSATNRRIHFMQRLLQRLVWVWICLRFTRMTSKFVLGNLFAILIAQ</sequence>
<dbReference type="CDD" id="cd09071">
    <property type="entry name" value="FAR_C"/>
    <property type="match status" value="1"/>
</dbReference>
<dbReference type="PROSITE" id="PS51257">
    <property type="entry name" value="PROKAR_LIPOPROTEIN"/>
    <property type="match status" value="1"/>
</dbReference>
<dbReference type="InterPro" id="IPR026055">
    <property type="entry name" value="FAR"/>
</dbReference>
<name>A0ABM1XLZ6_AEDAL</name>
<dbReference type="EC" id="1.2.1.84" evidence="4"/>
<dbReference type="PANTHER" id="PTHR11011">
    <property type="entry name" value="MALE STERILITY PROTEIN 2-RELATED"/>
    <property type="match status" value="1"/>
</dbReference>
<evidence type="ECO:0000313" key="8">
    <source>
        <dbReference type="Proteomes" id="UP000069940"/>
    </source>
</evidence>
<dbReference type="EnsemblMetazoa" id="AALFPA23_000862.R692">
    <property type="protein sequence ID" value="AALFPA23_000862.P692"/>
    <property type="gene ID" value="AALFPA23_000862"/>
</dbReference>
<dbReference type="InterPro" id="IPR013120">
    <property type="entry name" value="FAR_NAD-bd"/>
</dbReference>
<dbReference type="GeneID" id="109426876"/>
<dbReference type="RefSeq" id="XP_062698847.1">
    <property type="nucleotide sequence ID" value="XM_062842863.1"/>
</dbReference>
<keyword evidence="4" id="KW-0521">NADP</keyword>